<name>A0AAD6TSA5_9AGAR</name>
<evidence type="ECO:0000313" key="10">
    <source>
        <dbReference type="EMBL" id="KAJ7077877.1"/>
    </source>
</evidence>
<feature type="zinc finger region" description="C3H1-type" evidence="7">
    <location>
        <begin position="147"/>
        <end position="174"/>
    </location>
</feature>
<evidence type="ECO:0000256" key="8">
    <source>
        <dbReference type="SAM" id="MobiDB-lite"/>
    </source>
</evidence>
<feature type="domain" description="C3H1-type" evidence="9">
    <location>
        <begin position="409"/>
        <end position="436"/>
    </location>
</feature>
<feature type="zinc finger region" description="C3H1-type" evidence="7">
    <location>
        <begin position="224"/>
        <end position="251"/>
    </location>
</feature>
<organism evidence="10 11">
    <name type="scientific">Mycena belliarum</name>
    <dbReference type="NCBI Taxonomy" id="1033014"/>
    <lineage>
        <taxon>Eukaryota</taxon>
        <taxon>Fungi</taxon>
        <taxon>Dikarya</taxon>
        <taxon>Basidiomycota</taxon>
        <taxon>Agaricomycotina</taxon>
        <taxon>Agaricomycetes</taxon>
        <taxon>Agaricomycetidae</taxon>
        <taxon>Agaricales</taxon>
        <taxon>Marasmiineae</taxon>
        <taxon>Mycenaceae</taxon>
        <taxon>Mycena</taxon>
    </lineage>
</organism>
<dbReference type="Gene3D" id="3.30.70.330">
    <property type="match status" value="2"/>
</dbReference>
<sequence>MTSSRQCKYFLEGTCKYGDKCLFSHETLESRQFTSPPGNDHEPEVSLAPEVDAHESEASAVPTNQPENTLLMASSSPASSASAPIFEPCTYHVTGRCDRGDFCVVTHCEPVGPVYSPIPSVSPSIAELKVGADWTQFSEQAVARAFARDIPPCAFFAGGLCNKADRCRFRHDLVHDSGSQPPANPQRLRPCKYFADGSCAKGVVCPFAHDLRVADASAFAADEPSQTRPCRYYSQGKCRMGRNCHFRHVSSGNDSVPIPSQIPGPSESSEEQAPSWILDTDNNPAWGVDEQDMSQWVEEAPPSKLTEEATGSRLDWFQDTDENTNWKVDQKDGLKWTPSAAVEEDSGTGWLERTDENPSWNVDGQHASKWVSDTPPRPAESIPSPLVKDLGAEQSWDIPWPDPVPDVKPRVKAYCKCFGQGHCYNGDSCQFLHVGESGNRWIESSGSQEPEDVPPQSIYRCKVRFGSGAIPEHVVTPFESYGVILMNYPPGMAHDDIVELANPYGVVKNTTFRLISQGVQAHIEFEDSVQAADAALKLNGVVIDELVMHTQLDSACSVSASAHGLDAQRQIKLVWDAPSVSGWAFYPNVSLAKAEGVRLDGIMYGDRRISAEYRKASQPHSIPVYISGLPPQVNRQDLHTFCAGSSSVSLNAPKYVRSPDENIRACLARFGPINHFEVLPTDPSQLKITAIATFTSATAAADAIRALKGTPHHFLGKGCIAAQPVFHSKYHCTQCPFHVIHEDLAHLRDSCADSACTVRFYDQPPCIHVFGRRAQAVAPVKKSIEALLFGSKLEHWDPYFETASSEEALRRINTGASFYIQRDIRHRVLRIWGKRGEGEKQIIRLLKRVQAKRHNLPLDPSSLAIVLNGFQSLQDAFGGPKLLLNLRSRTLTVLGDIKPEVESHIEGLITEYSRGTGKCCLCFSAHASEHVELDCAHIYCLGCTQLLLRPVPGVEFATPRCVAEIGPDNSQCLEPIPTHLIVAHLSEAEQKQLFESALLSWVRSDPDSDLRFCVSGCTVLFRRGIPDTVFTCPECALDLCASCAVPAHAGLTCAEYQEYT</sequence>
<dbReference type="Pfam" id="PF01485">
    <property type="entry name" value="IBR"/>
    <property type="match status" value="1"/>
</dbReference>
<feature type="domain" description="C3H1-type" evidence="9">
    <location>
        <begin position="1"/>
        <end position="28"/>
    </location>
</feature>
<dbReference type="GO" id="GO:0005634">
    <property type="term" value="C:nucleus"/>
    <property type="evidence" value="ECO:0007669"/>
    <property type="project" value="UniProtKB-SubCell"/>
</dbReference>
<dbReference type="InterPro" id="IPR035979">
    <property type="entry name" value="RBD_domain_sf"/>
</dbReference>
<dbReference type="Pfam" id="PF18345">
    <property type="entry name" value="zf_CCCH_4"/>
    <property type="match status" value="1"/>
</dbReference>
<dbReference type="EMBL" id="JARJCN010000070">
    <property type="protein sequence ID" value="KAJ7077877.1"/>
    <property type="molecule type" value="Genomic_DNA"/>
</dbReference>
<feature type="domain" description="C3H1-type" evidence="9">
    <location>
        <begin position="185"/>
        <end position="212"/>
    </location>
</feature>
<dbReference type="InterPro" id="IPR012677">
    <property type="entry name" value="Nucleotide-bd_a/b_plait_sf"/>
</dbReference>
<dbReference type="InterPro" id="IPR000504">
    <property type="entry name" value="RRM_dom"/>
</dbReference>
<gene>
    <name evidence="10" type="ORF">B0H15DRAFT_805060</name>
</gene>
<dbReference type="PROSITE" id="PS50103">
    <property type="entry name" value="ZF_C3H1"/>
    <property type="match status" value="5"/>
</dbReference>
<dbReference type="InterPro" id="IPR036855">
    <property type="entry name" value="Znf_CCCH_sf"/>
</dbReference>
<dbReference type="AlphaFoldDB" id="A0AAD6TSA5"/>
<dbReference type="SMART" id="SM00356">
    <property type="entry name" value="ZnF_C3H1"/>
    <property type="match status" value="6"/>
</dbReference>
<comment type="subcellular location">
    <subcellularLocation>
        <location evidence="1">Nucleus</location>
    </subcellularLocation>
</comment>
<comment type="caution">
    <text evidence="10">The sequence shown here is derived from an EMBL/GenBank/DDBJ whole genome shotgun (WGS) entry which is preliminary data.</text>
</comment>
<dbReference type="InterPro" id="IPR000571">
    <property type="entry name" value="Znf_CCCH"/>
</dbReference>
<dbReference type="SMART" id="SM00360">
    <property type="entry name" value="RRM"/>
    <property type="match status" value="2"/>
</dbReference>
<dbReference type="Proteomes" id="UP001222325">
    <property type="component" value="Unassembled WGS sequence"/>
</dbReference>
<feature type="domain" description="C3H1-type" evidence="9">
    <location>
        <begin position="147"/>
        <end position="174"/>
    </location>
</feature>
<dbReference type="PANTHER" id="PTHR46527">
    <property type="entry name" value="NUCLEOPORIN-LIKE PROTEIN 2"/>
    <property type="match status" value="1"/>
</dbReference>
<feature type="zinc finger region" description="C3H1-type" evidence="7">
    <location>
        <begin position="1"/>
        <end position="28"/>
    </location>
</feature>
<evidence type="ECO:0000256" key="3">
    <source>
        <dbReference type="ARBA" id="ARBA00022771"/>
    </source>
</evidence>
<feature type="region of interest" description="Disordered" evidence="8">
    <location>
        <begin position="250"/>
        <end position="380"/>
    </location>
</feature>
<protein>
    <recommendedName>
        <fullName evidence="9">C3H1-type domain-containing protein</fullName>
    </recommendedName>
</protein>
<evidence type="ECO:0000259" key="9">
    <source>
        <dbReference type="PROSITE" id="PS50103"/>
    </source>
</evidence>
<dbReference type="SUPFAM" id="SSF90229">
    <property type="entry name" value="CCCH zinc finger"/>
    <property type="match status" value="3"/>
</dbReference>
<evidence type="ECO:0000256" key="4">
    <source>
        <dbReference type="ARBA" id="ARBA00022786"/>
    </source>
</evidence>
<evidence type="ECO:0000256" key="2">
    <source>
        <dbReference type="ARBA" id="ARBA00022723"/>
    </source>
</evidence>
<feature type="domain" description="C3H1-type" evidence="9">
    <location>
        <begin position="224"/>
        <end position="251"/>
    </location>
</feature>
<feature type="compositionally biased region" description="Polar residues" evidence="8">
    <location>
        <begin position="61"/>
        <end position="72"/>
    </location>
</feature>
<accession>A0AAD6TSA5</accession>
<proteinExistence type="predicted"/>
<dbReference type="InterPro" id="IPR051767">
    <property type="entry name" value="Nucleoporin_NUP42"/>
</dbReference>
<dbReference type="CDD" id="cd00590">
    <property type="entry name" value="RRM_SF"/>
    <property type="match status" value="1"/>
</dbReference>
<evidence type="ECO:0000256" key="7">
    <source>
        <dbReference type="PROSITE-ProRule" id="PRU00723"/>
    </source>
</evidence>
<evidence type="ECO:0000313" key="11">
    <source>
        <dbReference type="Proteomes" id="UP001222325"/>
    </source>
</evidence>
<dbReference type="Gene3D" id="4.10.1000.10">
    <property type="entry name" value="Zinc finger, CCCH-type"/>
    <property type="match status" value="3"/>
</dbReference>
<keyword evidence="4" id="KW-0833">Ubl conjugation pathway</keyword>
<keyword evidence="11" id="KW-1185">Reference proteome</keyword>
<dbReference type="GO" id="GO:0008270">
    <property type="term" value="F:zinc ion binding"/>
    <property type="evidence" value="ECO:0007669"/>
    <property type="project" value="UniProtKB-KW"/>
</dbReference>
<evidence type="ECO:0000256" key="6">
    <source>
        <dbReference type="ARBA" id="ARBA00023242"/>
    </source>
</evidence>
<keyword evidence="2 7" id="KW-0479">Metal-binding</keyword>
<evidence type="ECO:0000256" key="5">
    <source>
        <dbReference type="ARBA" id="ARBA00022833"/>
    </source>
</evidence>
<feature type="region of interest" description="Disordered" evidence="8">
    <location>
        <begin position="53"/>
        <end position="75"/>
    </location>
</feature>
<keyword evidence="3 7" id="KW-0863">Zinc-finger</keyword>
<dbReference type="PANTHER" id="PTHR46527:SF1">
    <property type="entry name" value="NUCLEOPORIN NUP42"/>
    <property type="match status" value="1"/>
</dbReference>
<dbReference type="InterPro" id="IPR002867">
    <property type="entry name" value="IBR_dom"/>
</dbReference>
<dbReference type="GO" id="GO:0003723">
    <property type="term" value="F:RNA binding"/>
    <property type="evidence" value="ECO:0007669"/>
    <property type="project" value="InterPro"/>
</dbReference>
<keyword evidence="6" id="KW-0539">Nucleus</keyword>
<feature type="zinc finger region" description="C3H1-type" evidence="7">
    <location>
        <begin position="185"/>
        <end position="212"/>
    </location>
</feature>
<reference evidence="10" key="1">
    <citation type="submission" date="2023-03" db="EMBL/GenBank/DDBJ databases">
        <title>Massive genome expansion in bonnet fungi (Mycena s.s.) driven by repeated elements and novel gene families across ecological guilds.</title>
        <authorList>
            <consortium name="Lawrence Berkeley National Laboratory"/>
            <person name="Harder C.B."/>
            <person name="Miyauchi S."/>
            <person name="Viragh M."/>
            <person name="Kuo A."/>
            <person name="Thoen E."/>
            <person name="Andreopoulos B."/>
            <person name="Lu D."/>
            <person name="Skrede I."/>
            <person name="Drula E."/>
            <person name="Henrissat B."/>
            <person name="Morin E."/>
            <person name="Kohler A."/>
            <person name="Barry K."/>
            <person name="LaButti K."/>
            <person name="Morin E."/>
            <person name="Salamov A."/>
            <person name="Lipzen A."/>
            <person name="Mereny Z."/>
            <person name="Hegedus B."/>
            <person name="Baldrian P."/>
            <person name="Stursova M."/>
            <person name="Weitz H."/>
            <person name="Taylor A."/>
            <person name="Grigoriev I.V."/>
            <person name="Nagy L.G."/>
            <person name="Martin F."/>
            <person name="Kauserud H."/>
        </authorList>
    </citation>
    <scope>NUCLEOTIDE SEQUENCE</scope>
    <source>
        <strain evidence="10">CBHHK173m</strain>
    </source>
</reference>
<keyword evidence="5 7" id="KW-0862">Zinc</keyword>
<evidence type="ECO:0000256" key="1">
    <source>
        <dbReference type="ARBA" id="ARBA00004123"/>
    </source>
</evidence>
<dbReference type="Pfam" id="PF14608">
    <property type="entry name" value="zf-CCCH_2"/>
    <property type="match status" value="3"/>
</dbReference>
<feature type="zinc finger region" description="C3H1-type" evidence="7">
    <location>
        <begin position="409"/>
        <end position="436"/>
    </location>
</feature>
<dbReference type="SUPFAM" id="SSF54928">
    <property type="entry name" value="RNA-binding domain, RBD"/>
    <property type="match status" value="2"/>
</dbReference>
<dbReference type="SUPFAM" id="SSF57850">
    <property type="entry name" value="RING/U-box"/>
    <property type="match status" value="1"/>
</dbReference>